<feature type="compositionally biased region" description="Polar residues" evidence="1">
    <location>
        <begin position="113"/>
        <end position="124"/>
    </location>
</feature>
<dbReference type="Proteomes" id="UP000030816">
    <property type="component" value="Unassembled WGS sequence"/>
</dbReference>
<evidence type="ECO:0008006" key="4">
    <source>
        <dbReference type="Google" id="ProtNLM"/>
    </source>
</evidence>
<feature type="region of interest" description="Disordered" evidence="1">
    <location>
        <begin position="1"/>
        <end position="21"/>
    </location>
</feature>
<name>A0A0B2X3G1_METAS</name>
<dbReference type="STRING" id="1081103.A0A0B2X3G1"/>
<evidence type="ECO:0000313" key="2">
    <source>
        <dbReference type="EMBL" id="KHN99964.1"/>
    </source>
</evidence>
<reference evidence="2 3" key="1">
    <citation type="journal article" date="2014" name="Proc. Natl. Acad. Sci. U.S.A.">
        <title>Trajectory and genomic determinants of fungal-pathogen speciation and host adaptation.</title>
        <authorList>
            <person name="Hu X."/>
            <person name="Xiao G."/>
            <person name="Zheng P."/>
            <person name="Shang Y."/>
            <person name="Su Y."/>
            <person name="Zhang X."/>
            <person name="Liu X."/>
            <person name="Zhan S."/>
            <person name="St Leger R.J."/>
            <person name="Wang C."/>
        </authorList>
    </citation>
    <scope>NUCLEOTIDE SEQUENCE [LARGE SCALE GENOMIC DNA]</scope>
    <source>
        <strain evidence="2 3">ARSEF 1941</strain>
    </source>
</reference>
<dbReference type="OrthoDB" id="5863171at2759"/>
<feature type="region of interest" description="Disordered" evidence="1">
    <location>
        <begin position="113"/>
        <end position="141"/>
    </location>
</feature>
<accession>A0A0B2X3G1</accession>
<evidence type="ECO:0000313" key="3">
    <source>
        <dbReference type="Proteomes" id="UP000030816"/>
    </source>
</evidence>
<dbReference type="GeneID" id="63736343"/>
<dbReference type="HOGENOM" id="CLU_035251_0_0_1"/>
<sequence>MDLSGFSKSRPANLNSYRASPRSVHEHSYLNEFPAIQWTMTSPPETPLGEGCIAVKVIDSDRTPSIPPSTETNVTEATSSQVVGHQVVGSNYMPQFTSAAAFILSRIRDNSDNLGPTKGSSSHMPNELGCNKGKVKPADSWTMSLPNSSALSSPLASMTQQEQIASVSFSLKRKHDPDSDPPDFTQSTIACPKSMLSNSNSKIFASPRLFSTAERSTSKTALESLPSTIGFPGQTAVDDIRENALSAFSDGISPAKSDLVGFYAGQSSDVARTQYFLRKERTDLLDILSFCDQIKPQLLADILVSVSRKHPDLPIFDSPDWERSIPRSLDVQIAAAARGARPAGRRRHGHAVLNPKSRQRQKNAKKALKRLIMAQHEVDTPEDEDVEGDALPPTWPRAGQGLYSKLPPETKDRAFLTDDNDDESFSHFMLDNLGKPMVVSTCA</sequence>
<dbReference type="EMBL" id="AZHE01000003">
    <property type="protein sequence ID" value="KHN99964.1"/>
    <property type="molecule type" value="Genomic_DNA"/>
</dbReference>
<organism evidence="2 3">
    <name type="scientific">Metarhizium album (strain ARSEF 1941)</name>
    <dbReference type="NCBI Taxonomy" id="1081103"/>
    <lineage>
        <taxon>Eukaryota</taxon>
        <taxon>Fungi</taxon>
        <taxon>Dikarya</taxon>
        <taxon>Ascomycota</taxon>
        <taxon>Pezizomycotina</taxon>
        <taxon>Sordariomycetes</taxon>
        <taxon>Hypocreomycetidae</taxon>
        <taxon>Hypocreales</taxon>
        <taxon>Clavicipitaceae</taxon>
        <taxon>Metarhizium</taxon>
    </lineage>
</organism>
<keyword evidence="3" id="KW-1185">Reference proteome</keyword>
<dbReference type="AlphaFoldDB" id="A0A0B2X3G1"/>
<protein>
    <recommendedName>
        <fullName evidence="4">CAIB/BAIF family enzyme</fullName>
    </recommendedName>
</protein>
<feature type="compositionally biased region" description="Polar residues" evidence="1">
    <location>
        <begin position="1"/>
        <end position="18"/>
    </location>
</feature>
<dbReference type="RefSeq" id="XP_040681030.1">
    <property type="nucleotide sequence ID" value="XM_040820687.1"/>
</dbReference>
<comment type="caution">
    <text evidence="2">The sequence shown here is derived from an EMBL/GenBank/DDBJ whole genome shotgun (WGS) entry which is preliminary data.</text>
</comment>
<evidence type="ECO:0000256" key="1">
    <source>
        <dbReference type="SAM" id="MobiDB-lite"/>
    </source>
</evidence>
<proteinExistence type="predicted"/>
<gene>
    <name evidence="2" type="ORF">MAM_01888</name>
</gene>